<dbReference type="AlphaFoldDB" id="A0A1P8UA75"/>
<dbReference type="Proteomes" id="UP000187185">
    <property type="component" value="Chromosome"/>
</dbReference>
<accession>A0A1P8UA75</accession>
<evidence type="ECO:0000313" key="2">
    <source>
        <dbReference type="EMBL" id="APZ35021.1"/>
    </source>
</evidence>
<keyword evidence="3" id="KW-1185">Reference proteome</keyword>
<dbReference type="STRING" id="36805.BOH66_12795"/>
<dbReference type="CDD" id="cd21631">
    <property type="entry name" value="RHH_CopG_NikR-like"/>
    <property type="match status" value="1"/>
</dbReference>
<name>A0A1P8UA75_9MICO</name>
<gene>
    <name evidence="2" type="ORF">BOH66_12795</name>
</gene>
<organism evidence="2 3">
    <name type="scientific">Microbacterium aurum</name>
    <dbReference type="NCBI Taxonomy" id="36805"/>
    <lineage>
        <taxon>Bacteria</taxon>
        <taxon>Bacillati</taxon>
        <taxon>Actinomycetota</taxon>
        <taxon>Actinomycetes</taxon>
        <taxon>Micrococcales</taxon>
        <taxon>Microbacteriaceae</taxon>
        <taxon>Microbacterium</taxon>
    </lineage>
</organism>
<dbReference type="RefSeq" id="WP_036285596.1">
    <property type="nucleotide sequence ID" value="NZ_CALBSP010000042.1"/>
</dbReference>
<sequence>MRRTNIYLEERQTRALDRLADAEGTSRAEIIRRLIDRALDTGADRRNLLLAAIDASAGAAPELSVPARAGSEREQWLERLRQDTV</sequence>
<feature type="domain" description="Ribbon-helix-helix protein CopG" evidence="1">
    <location>
        <begin position="2"/>
        <end position="40"/>
    </location>
</feature>
<evidence type="ECO:0000313" key="3">
    <source>
        <dbReference type="Proteomes" id="UP000187185"/>
    </source>
</evidence>
<dbReference type="OrthoDB" id="4735215at2"/>
<dbReference type="KEGG" id="maur:BOH66_12795"/>
<dbReference type="GO" id="GO:0006355">
    <property type="term" value="P:regulation of DNA-templated transcription"/>
    <property type="evidence" value="ECO:0007669"/>
    <property type="project" value="InterPro"/>
</dbReference>
<dbReference type="Pfam" id="PF01402">
    <property type="entry name" value="RHH_1"/>
    <property type="match status" value="1"/>
</dbReference>
<dbReference type="EMBL" id="CP018762">
    <property type="protein sequence ID" value="APZ35021.1"/>
    <property type="molecule type" value="Genomic_DNA"/>
</dbReference>
<dbReference type="Gene3D" id="1.10.1220.10">
    <property type="entry name" value="Met repressor-like"/>
    <property type="match status" value="1"/>
</dbReference>
<protein>
    <recommendedName>
        <fullName evidence="1">Ribbon-helix-helix protein CopG domain-containing protein</fullName>
    </recommendedName>
</protein>
<dbReference type="InterPro" id="IPR002145">
    <property type="entry name" value="CopG"/>
</dbReference>
<proteinExistence type="predicted"/>
<reference evidence="2 3" key="1">
    <citation type="submission" date="2016-12" db="EMBL/GenBank/DDBJ databases">
        <title>Complete genome sequence of Microbacterium aurum KACC 15219.</title>
        <authorList>
            <person name="Jung Y."/>
            <person name="Shin J.-H."/>
            <person name="Lee Y.-J."/>
            <person name="Yi H."/>
            <person name="Bahn Y.-S."/>
            <person name="Kim J.F."/>
            <person name="Lee D.-W."/>
        </authorList>
    </citation>
    <scope>NUCLEOTIDE SEQUENCE [LARGE SCALE GENOMIC DNA]</scope>
    <source>
        <strain evidence="2 3">KACC 15219</strain>
    </source>
</reference>
<dbReference type="InterPro" id="IPR013321">
    <property type="entry name" value="Arc_rbn_hlx_hlx"/>
</dbReference>
<evidence type="ECO:0000259" key="1">
    <source>
        <dbReference type="Pfam" id="PF01402"/>
    </source>
</evidence>